<dbReference type="PANTHER" id="PTHR33217:SF8">
    <property type="entry name" value="MUTATOR FAMILY TRANSPOSASE"/>
    <property type="match status" value="1"/>
</dbReference>
<evidence type="ECO:0000256" key="5">
    <source>
        <dbReference type="ARBA" id="ARBA00023172"/>
    </source>
</evidence>
<keyword evidence="6" id="KW-0814">Transposable element</keyword>
<feature type="non-terminal residue" evidence="7">
    <location>
        <position position="1"/>
    </location>
</feature>
<proteinExistence type="inferred from homology"/>
<sequence length="105" mass="12075">EYAVHTILGYDLKGNKEILGLWLNQTESKNRWMQVFDELKARGVEDVFFISMDGVSGLEEGAKAIFPSVIVQRCIVHLVRNALRYIPSKDYKEVCRDMKKFYGAS</sequence>
<evidence type="ECO:0000256" key="6">
    <source>
        <dbReference type="RuleBase" id="RU365089"/>
    </source>
</evidence>
<evidence type="ECO:0000256" key="2">
    <source>
        <dbReference type="ARBA" id="ARBA00010961"/>
    </source>
</evidence>
<evidence type="ECO:0000256" key="3">
    <source>
        <dbReference type="ARBA" id="ARBA00022578"/>
    </source>
</evidence>
<reference evidence="7 8" key="1">
    <citation type="submission" date="2020-02" db="EMBL/GenBank/DDBJ databases">
        <title>Detection of Heterogeneous Vancomycin Intermediate Resistance in Methicillin Resistant Staphylococcus aureus Isolates from Latin-America.</title>
        <authorList>
            <person name="Castro-Cardozo B."/>
            <person name="Berrio M."/>
            <person name="Vargas M.L."/>
            <person name="Carvajal L.P."/>
            <person name="Millan L.V."/>
            <person name="Rios R."/>
            <person name="Hernandez A."/>
            <person name="Rincon S.L."/>
            <person name="Cubides P."/>
            <person name="Forero E."/>
            <person name="Dinh A."/>
            <person name="Seas C."/>
            <person name="Munita J.M."/>
            <person name="Arias C.A."/>
            <person name="Reyes J."/>
            <person name="Diaz L."/>
        </authorList>
    </citation>
    <scope>NUCLEOTIDE SEQUENCE [LARGE SCALE GENOMIC DNA]</scope>
    <source>
        <strain evidence="7 8">UG255</strain>
    </source>
</reference>
<dbReference type="Pfam" id="PF00872">
    <property type="entry name" value="Transposase_mut"/>
    <property type="match status" value="1"/>
</dbReference>
<organism evidence="7 8">
    <name type="scientific">Staphylococcus aureus</name>
    <dbReference type="NCBI Taxonomy" id="1280"/>
    <lineage>
        <taxon>Bacteria</taxon>
        <taxon>Bacillati</taxon>
        <taxon>Bacillota</taxon>
        <taxon>Bacilli</taxon>
        <taxon>Bacillales</taxon>
        <taxon>Staphylococcaceae</taxon>
        <taxon>Staphylococcus</taxon>
    </lineage>
</organism>
<accession>A0A6M1XMD4</accession>
<dbReference type="AlphaFoldDB" id="A0A6M1XMD4"/>
<dbReference type="InterPro" id="IPR001207">
    <property type="entry name" value="Transposase_mutator"/>
</dbReference>
<dbReference type="GO" id="GO:0003677">
    <property type="term" value="F:DNA binding"/>
    <property type="evidence" value="ECO:0007669"/>
    <property type="project" value="UniProtKB-UniRule"/>
</dbReference>
<dbReference type="Proteomes" id="UP000473113">
    <property type="component" value="Unassembled WGS sequence"/>
</dbReference>
<evidence type="ECO:0000313" key="8">
    <source>
        <dbReference type="Proteomes" id="UP000473113"/>
    </source>
</evidence>
<evidence type="ECO:0000313" key="7">
    <source>
        <dbReference type="EMBL" id="NGW67280.1"/>
    </source>
</evidence>
<dbReference type="EMBL" id="JAALTR010000174">
    <property type="protein sequence ID" value="NGW67280.1"/>
    <property type="molecule type" value="Genomic_DNA"/>
</dbReference>
<protein>
    <recommendedName>
        <fullName evidence="6">Mutator family transposase</fullName>
    </recommendedName>
</protein>
<gene>
    <name evidence="7" type="ORF">G6Y24_07200</name>
</gene>
<comment type="caution">
    <text evidence="7">The sequence shown here is derived from an EMBL/GenBank/DDBJ whole genome shotgun (WGS) entry which is preliminary data.</text>
</comment>
<dbReference type="GO" id="GO:0006313">
    <property type="term" value="P:DNA transposition"/>
    <property type="evidence" value="ECO:0007669"/>
    <property type="project" value="UniProtKB-UniRule"/>
</dbReference>
<dbReference type="PANTHER" id="PTHR33217">
    <property type="entry name" value="TRANSPOSASE FOR INSERTION SEQUENCE ELEMENT IS1081"/>
    <property type="match status" value="1"/>
</dbReference>
<comment type="similarity">
    <text evidence="2 6">Belongs to the transposase mutator family.</text>
</comment>
<comment type="function">
    <text evidence="1 6">Required for the transposition of the insertion element.</text>
</comment>
<evidence type="ECO:0000256" key="1">
    <source>
        <dbReference type="ARBA" id="ARBA00002190"/>
    </source>
</evidence>
<feature type="non-terminal residue" evidence="7">
    <location>
        <position position="105"/>
    </location>
</feature>
<dbReference type="GO" id="GO:0004803">
    <property type="term" value="F:transposase activity"/>
    <property type="evidence" value="ECO:0007669"/>
    <property type="project" value="UniProtKB-UniRule"/>
</dbReference>
<keyword evidence="3 6" id="KW-0815">Transposition</keyword>
<keyword evidence="5 6" id="KW-0233">DNA recombination</keyword>
<keyword evidence="4 6" id="KW-0238">DNA-binding</keyword>
<evidence type="ECO:0000256" key="4">
    <source>
        <dbReference type="ARBA" id="ARBA00023125"/>
    </source>
</evidence>
<name>A0A6M1XMD4_STAAU</name>